<protein>
    <submittedName>
        <fullName evidence="2">Histidine kinase</fullName>
    </submittedName>
</protein>
<gene>
    <name evidence="2" type="ORF">APY09_01470</name>
</gene>
<evidence type="ECO:0000256" key="1">
    <source>
        <dbReference type="SAM" id="MobiDB-lite"/>
    </source>
</evidence>
<accession>A0A0V8RYD5</accession>
<name>A0A0V8RYD5_9ACTO</name>
<organism evidence="2 3">
    <name type="scientific">Schaalia odontolytica</name>
    <dbReference type="NCBI Taxonomy" id="1660"/>
    <lineage>
        <taxon>Bacteria</taxon>
        <taxon>Bacillati</taxon>
        <taxon>Actinomycetota</taxon>
        <taxon>Actinomycetes</taxon>
        <taxon>Actinomycetales</taxon>
        <taxon>Actinomycetaceae</taxon>
        <taxon>Schaalia</taxon>
    </lineage>
</organism>
<keyword evidence="2" id="KW-0418">Kinase</keyword>
<sequence length="220" mass="24622">MGWLWRADADGGTDGEETPRRRELPDDTASDMEQWGGSNAAPPEGIVTGNSEFEANRFDMVRPITQERLGLLFDSEGWAWRIDSDGDLCGFWEGHLFCFRFLGDSREVLSIVAFMKSLVPIEFGEDLRDFLQAWHGEFLWPKAYVADQDEGDRVVAEVNADYEYGATDAQLVQQVMCALATTLQLFRALEERYGLDDDEGSGPAGGHQRGFDGPAWLPES</sequence>
<dbReference type="InterPro" id="IPR019660">
    <property type="entry name" value="Put_sensory_transdc_reg_YbjN"/>
</dbReference>
<dbReference type="AlphaFoldDB" id="A0A0V8RYD5"/>
<dbReference type="Proteomes" id="UP000054686">
    <property type="component" value="Unassembled WGS sequence"/>
</dbReference>
<feature type="region of interest" description="Disordered" evidence="1">
    <location>
        <begin position="197"/>
        <end position="220"/>
    </location>
</feature>
<reference evidence="2 3" key="1">
    <citation type="submission" date="2015-10" db="EMBL/GenBank/DDBJ databases">
        <title>Draft Genome of Actinomyces odontolyticus subsp. actinosynbacter strain XH001.</title>
        <authorList>
            <person name="Mclean J.S."/>
            <person name="He X."/>
        </authorList>
    </citation>
    <scope>NUCLEOTIDE SEQUENCE [LARGE SCALE GENOMIC DNA]</scope>
    <source>
        <strain evidence="2 3">XH001</strain>
    </source>
</reference>
<proteinExistence type="predicted"/>
<dbReference type="GO" id="GO:0016301">
    <property type="term" value="F:kinase activity"/>
    <property type="evidence" value="ECO:0007669"/>
    <property type="project" value="UniProtKB-KW"/>
</dbReference>
<feature type="region of interest" description="Disordered" evidence="1">
    <location>
        <begin position="1"/>
        <end position="45"/>
    </location>
</feature>
<dbReference type="RefSeq" id="WP_060565843.1">
    <property type="nucleotide sequence ID" value="NZ_CP040006.1"/>
</dbReference>
<keyword evidence="2" id="KW-0808">Transferase</keyword>
<dbReference type="OrthoDB" id="3256964at2"/>
<dbReference type="Pfam" id="PF10722">
    <property type="entry name" value="YbjN"/>
    <property type="match status" value="1"/>
</dbReference>
<dbReference type="EMBL" id="LLVT01000001">
    <property type="protein sequence ID" value="KSW13060.1"/>
    <property type="molecule type" value="Genomic_DNA"/>
</dbReference>
<evidence type="ECO:0000313" key="3">
    <source>
        <dbReference type="Proteomes" id="UP000054686"/>
    </source>
</evidence>
<comment type="caution">
    <text evidence="2">The sequence shown here is derived from an EMBL/GenBank/DDBJ whole genome shotgun (WGS) entry which is preliminary data.</text>
</comment>
<evidence type="ECO:0000313" key="2">
    <source>
        <dbReference type="EMBL" id="KSW13060.1"/>
    </source>
</evidence>